<protein>
    <submittedName>
        <fullName evidence="8">MFS transporter</fullName>
    </submittedName>
</protein>
<evidence type="ECO:0000259" key="7">
    <source>
        <dbReference type="PROSITE" id="PS50850"/>
    </source>
</evidence>
<dbReference type="PANTHER" id="PTHR43124:SF3">
    <property type="entry name" value="CHLORAMPHENICOL EFFLUX PUMP RV0191"/>
    <property type="match status" value="1"/>
</dbReference>
<keyword evidence="3 6" id="KW-0812">Transmembrane</keyword>
<dbReference type="RefSeq" id="WP_142932119.1">
    <property type="nucleotide sequence ID" value="NZ_ML660165.1"/>
</dbReference>
<evidence type="ECO:0000256" key="5">
    <source>
        <dbReference type="ARBA" id="ARBA00023136"/>
    </source>
</evidence>
<keyword evidence="2" id="KW-1003">Cell membrane</keyword>
<evidence type="ECO:0000256" key="2">
    <source>
        <dbReference type="ARBA" id="ARBA00022475"/>
    </source>
</evidence>
<feature type="transmembrane region" description="Helical" evidence="6">
    <location>
        <begin position="100"/>
        <end position="121"/>
    </location>
</feature>
<feature type="transmembrane region" description="Helical" evidence="6">
    <location>
        <begin position="332"/>
        <end position="357"/>
    </location>
</feature>
<comment type="subcellular location">
    <subcellularLocation>
        <location evidence="1">Cell membrane</location>
        <topology evidence="1">Multi-pass membrane protein</topology>
    </subcellularLocation>
</comment>
<dbReference type="Pfam" id="PF07690">
    <property type="entry name" value="MFS_1"/>
    <property type="match status" value="1"/>
</dbReference>
<evidence type="ECO:0000256" key="3">
    <source>
        <dbReference type="ARBA" id="ARBA00022692"/>
    </source>
</evidence>
<dbReference type="GO" id="GO:0005886">
    <property type="term" value="C:plasma membrane"/>
    <property type="evidence" value="ECO:0007669"/>
    <property type="project" value="UniProtKB-SubCell"/>
</dbReference>
<dbReference type="GO" id="GO:0022857">
    <property type="term" value="F:transmembrane transporter activity"/>
    <property type="evidence" value="ECO:0007669"/>
    <property type="project" value="InterPro"/>
</dbReference>
<feature type="transmembrane region" description="Helical" evidence="6">
    <location>
        <begin position="47"/>
        <end position="68"/>
    </location>
</feature>
<evidence type="ECO:0000313" key="8">
    <source>
        <dbReference type="EMBL" id="TQV87112.1"/>
    </source>
</evidence>
<reference evidence="8 9" key="1">
    <citation type="submission" date="2019-07" db="EMBL/GenBank/DDBJ databases">
        <title>Draft genome for Aliikangiella sp. M105.</title>
        <authorList>
            <person name="Wang G."/>
        </authorList>
    </citation>
    <scope>NUCLEOTIDE SEQUENCE [LARGE SCALE GENOMIC DNA]</scope>
    <source>
        <strain evidence="8 9">M105</strain>
    </source>
</reference>
<proteinExistence type="predicted"/>
<organism evidence="8 9">
    <name type="scientific">Aliikangiella coralliicola</name>
    <dbReference type="NCBI Taxonomy" id="2592383"/>
    <lineage>
        <taxon>Bacteria</taxon>
        <taxon>Pseudomonadati</taxon>
        <taxon>Pseudomonadota</taxon>
        <taxon>Gammaproteobacteria</taxon>
        <taxon>Oceanospirillales</taxon>
        <taxon>Pleioneaceae</taxon>
        <taxon>Aliikangiella</taxon>
    </lineage>
</organism>
<dbReference type="InterPro" id="IPR020846">
    <property type="entry name" value="MFS_dom"/>
</dbReference>
<keyword evidence="9" id="KW-1185">Reference proteome</keyword>
<keyword evidence="5 6" id="KW-0472">Membrane</keyword>
<dbReference type="EMBL" id="VIKS01000009">
    <property type="protein sequence ID" value="TQV87112.1"/>
    <property type="molecule type" value="Genomic_DNA"/>
</dbReference>
<dbReference type="PANTHER" id="PTHR43124">
    <property type="entry name" value="PURINE EFFLUX PUMP PBUE"/>
    <property type="match status" value="1"/>
</dbReference>
<dbReference type="InterPro" id="IPR011701">
    <property type="entry name" value="MFS"/>
</dbReference>
<dbReference type="InterPro" id="IPR036259">
    <property type="entry name" value="MFS_trans_sf"/>
</dbReference>
<evidence type="ECO:0000313" key="9">
    <source>
        <dbReference type="Proteomes" id="UP000315439"/>
    </source>
</evidence>
<accession>A0A545UCB6</accession>
<feature type="transmembrane region" description="Helical" evidence="6">
    <location>
        <begin position="208"/>
        <end position="234"/>
    </location>
</feature>
<sequence>MREANTRGVIILIMLLQFVFLTTTMMIMPLGPELAESIAMDPADIGYLNGFATLAAAIAGIMLAPILDRYDRRKLLLIACLGKAITTLLCAVAWDTQSLIFILIISALFGGPAGAVMLSVIMDLIPPQQRGKAMAMVSSAFSLSAIIGIPTMLQLASWKNWTLPFLTTGVLGATLCLVAVSQLPKMTEHINREKPKLDLKKLLSKPEIVMALALVSCHMLGHFMIVPNIATFFVFNLDYPKDSLGLLYLVGGIASLITLQLTGRILDKGFPMMLASTLTAIIIFSIIAGFIAPGLIPVMLVFALFMAATSARNSSTMAVVSKIPAPHERAGFMSFYTTVGNISAGLAGFVSAQILSVDTTNEIQGMPQLAGLAVILMSLHPVILFLLLRREKSSVLQPG</sequence>
<gene>
    <name evidence="8" type="ORF">FLL46_15010</name>
</gene>
<name>A0A545UCB6_9GAMM</name>
<keyword evidence="4 6" id="KW-1133">Transmembrane helix</keyword>
<dbReference type="CDD" id="cd17324">
    <property type="entry name" value="MFS_NepI_like"/>
    <property type="match status" value="1"/>
</dbReference>
<feature type="transmembrane region" description="Helical" evidence="6">
    <location>
        <begin position="133"/>
        <end position="153"/>
    </location>
</feature>
<dbReference type="SUPFAM" id="SSF103473">
    <property type="entry name" value="MFS general substrate transporter"/>
    <property type="match status" value="1"/>
</dbReference>
<dbReference type="InterPro" id="IPR050189">
    <property type="entry name" value="MFS_Efflux_Transporters"/>
</dbReference>
<evidence type="ECO:0000256" key="4">
    <source>
        <dbReference type="ARBA" id="ARBA00022989"/>
    </source>
</evidence>
<dbReference type="OrthoDB" id="9812221at2"/>
<feature type="transmembrane region" description="Helical" evidence="6">
    <location>
        <begin position="273"/>
        <end position="292"/>
    </location>
</feature>
<dbReference type="PROSITE" id="PS50850">
    <property type="entry name" value="MFS"/>
    <property type="match status" value="1"/>
</dbReference>
<feature type="domain" description="Major facilitator superfamily (MFS) profile" evidence="7">
    <location>
        <begin position="9"/>
        <end position="393"/>
    </location>
</feature>
<feature type="transmembrane region" description="Helical" evidence="6">
    <location>
        <begin position="75"/>
        <end position="94"/>
    </location>
</feature>
<dbReference type="Gene3D" id="1.20.1250.20">
    <property type="entry name" value="MFS general substrate transporter like domains"/>
    <property type="match status" value="1"/>
</dbReference>
<evidence type="ECO:0000256" key="1">
    <source>
        <dbReference type="ARBA" id="ARBA00004651"/>
    </source>
</evidence>
<dbReference type="AlphaFoldDB" id="A0A545UCB6"/>
<evidence type="ECO:0000256" key="6">
    <source>
        <dbReference type="SAM" id="Phobius"/>
    </source>
</evidence>
<feature type="transmembrane region" description="Helical" evidence="6">
    <location>
        <begin position="369"/>
        <end position="388"/>
    </location>
</feature>
<feature type="transmembrane region" description="Helical" evidence="6">
    <location>
        <begin position="9"/>
        <end position="27"/>
    </location>
</feature>
<comment type="caution">
    <text evidence="8">The sequence shown here is derived from an EMBL/GenBank/DDBJ whole genome shotgun (WGS) entry which is preliminary data.</text>
</comment>
<dbReference type="Proteomes" id="UP000315439">
    <property type="component" value="Unassembled WGS sequence"/>
</dbReference>
<feature type="transmembrane region" description="Helical" evidence="6">
    <location>
        <begin position="246"/>
        <end position="266"/>
    </location>
</feature>